<name>A0AAW5RCG0_ACIJU</name>
<evidence type="ECO:0000256" key="1">
    <source>
        <dbReference type="SAM" id="Phobius"/>
    </source>
</evidence>
<feature type="transmembrane region" description="Helical" evidence="1">
    <location>
        <begin position="35"/>
        <end position="54"/>
    </location>
</feature>
<dbReference type="RefSeq" id="WP_262578946.1">
    <property type="nucleotide sequence ID" value="NZ_JAHPRE010000031.1"/>
</dbReference>
<organism evidence="2 3">
    <name type="scientific">Acinetobacter junii</name>
    <dbReference type="NCBI Taxonomy" id="40215"/>
    <lineage>
        <taxon>Bacteria</taxon>
        <taxon>Pseudomonadati</taxon>
        <taxon>Pseudomonadota</taxon>
        <taxon>Gammaproteobacteria</taxon>
        <taxon>Moraxellales</taxon>
        <taxon>Moraxellaceae</taxon>
        <taxon>Acinetobacter</taxon>
    </lineage>
</organism>
<keyword evidence="1" id="KW-0812">Transmembrane</keyword>
<proteinExistence type="predicted"/>
<feature type="transmembrane region" description="Helical" evidence="1">
    <location>
        <begin position="12"/>
        <end position="29"/>
    </location>
</feature>
<evidence type="ECO:0008006" key="4">
    <source>
        <dbReference type="Google" id="ProtNLM"/>
    </source>
</evidence>
<protein>
    <recommendedName>
        <fullName evidence="4">Holin</fullName>
    </recommendedName>
</protein>
<reference evidence="2" key="1">
    <citation type="submission" date="2021-06" db="EMBL/GenBank/DDBJ databases">
        <title>Propagation of a rapidly emergent carbapenem-resistant Acinetobacter baumannii lineage by various extra-hospital transmission networks.</title>
        <authorList>
            <person name="Calix J."/>
        </authorList>
    </citation>
    <scope>NUCLEOTIDE SEQUENCE</scope>
    <source>
        <strain evidence="2">WU_MDCI_Aw63</strain>
    </source>
</reference>
<accession>A0AAW5RCG0</accession>
<sequence length="87" mass="9667">MSNATQMVDTSGPVATTAGTGITIISWLATWDWGFLIGVLIGLAGLAISFANYLSNKQFQKRKDQREQEEHELKIAKLRGQWDAKQD</sequence>
<dbReference type="AlphaFoldDB" id="A0AAW5RCG0"/>
<gene>
    <name evidence="2" type="ORF">KTH64_08870</name>
</gene>
<keyword evidence="1" id="KW-1133">Transmembrane helix</keyword>
<keyword evidence="1" id="KW-0472">Membrane</keyword>
<dbReference type="Proteomes" id="UP001208534">
    <property type="component" value="Unassembled WGS sequence"/>
</dbReference>
<dbReference type="EMBL" id="JAHPRE010000031">
    <property type="protein sequence ID" value="MCU4397066.1"/>
    <property type="molecule type" value="Genomic_DNA"/>
</dbReference>
<comment type="caution">
    <text evidence="2">The sequence shown here is derived from an EMBL/GenBank/DDBJ whole genome shotgun (WGS) entry which is preliminary data.</text>
</comment>
<evidence type="ECO:0000313" key="3">
    <source>
        <dbReference type="Proteomes" id="UP001208534"/>
    </source>
</evidence>
<evidence type="ECO:0000313" key="2">
    <source>
        <dbReference type="EMBL" id="MCU4397066.1"/>
    </source>
</evidence>